<dbReference type="RefSeq" id="WP_194453410.1">
    <property type="nucleotide sequence ID" value="NZ_CP063849.1"/>
</dbReference>
<dbReference type="InterPro" id="IPR036942">
    <property type="entry name" value="Beta-barrel_TonB_sf"/>
</dbReference>
<evidence type="ECO:0000256" key="3">
    <source>
        <dbReference type="ARBA" id="ARBA00022452"/>
    </source>
</evidence>
<name>A0A7S7NXR2_PALFE</name>
<evidence type="ECO:0000256" key="5">
    <source>
        <dbReference type="ARBA" id="ARBA00023136"/>
    </source>
</evidence>
<protein>
    <submittedName>
        <fullName evidence="8">TonB-dependent receptor</fullName>
    </submittedName>
</protein>
<keyword evidence="6" id="KW-0998">Cell outer membrane</keyword>
<keyword evidence="8" id="KW-0675">Receptor</keyword>
<evidence type="ECO:0000256" key="4">
    <source>
        <dbReference type="ARBA" id="ARBA00022692"/>
    </source>
</evidence>
<keyword evidence="3" id="KW-1134">Transmembrane beta strand</keyword>
<keyword evidence="4" id="KW-0812">Transmembrane</keyword>
<gene>
    <name evidence="8" type="ORF">IRI77_17990</name>
</gene>
<keyword evidence="9" id="KW-1185">Reference proteome</keyword>
<evidence type="ECO:0000259" key="7">
    <source>
        <dbReference type="Pfam" id="PF25183"/>
    </source>
</evidence>
<feature type="domain" description="TonB-dependent transporter Oar-like beta-barrel" evidence="7">
    <location>
        <begin position="258"/>
        <end position="1252"/>
    </location>
</feature>
<dbReference type="GO" id="GO:0044718">
    <property type="term" value="P:siderophore transmembrane transport"/>
    <property type="evidence" value="ECO:0007669"/>
    <property type="project" value="TreeGrafter"/>
</dbReference>
<organism evidence="8 9">
    <name type="scientific">Paludibaculum fermentans</name>
    <dbReference type="NCBI Taxonomy" id="1473598"/>
    <lineage>
        <taxon>Bacteria</taxon>
        <taxon>Pseudomonadati</taxon>
        <taxon>Acidobacteriota</taxon>
        <taxon>Terriglobia</taxon>
        <taxon>Bryobacterales</taxon>
        <taxon>Bryobacteraceae</taxon>
        <taxon>Paludibaculum</taxon>
    </lineage>
</organism>
<evidence type="ECO:0000256" key="6">
    <source>
        <dbReference type="ARBA" id="ARBA00023237"/>
    </source>
</evidence>
<reference evidence="8 9" key="1">
    <citation type="submission" date="2020-10" db="EMBL/GenBank/DDBJ databases">
        <title>Complete genome sequence of Paludibaculum fermentans P105T, a facultatively anaerobic acidobacterium capable of dissimilatory Fe(III) reduction.</title>
        <authorList>
            <person name="Dedysh S.N."/>
            <person name="Beletsky A.V."/>
            <person name="Kulichevskaya I.S."/>
            <person name="Mardanov A.V."/>
            <person name="Ravin N.V."/>
        </authorList>
    </citation>
    <scope>NUCLEOTIDE SEQUENCE [LARGE SCALE GENOMIC DNA]</scope>
    <source>
        <strain evidence="8 9">P105</strain>
    </source>
</reference>
<evidence type="ECO:0000313" key="8">
    <source>
        <dbReference type="EMBL" id="QOY91756.1"/>
    </source>
</evidence>
<dbReference type="PANTHER" id="PTHR30069:SF46">
    <property type="entry name" value="OAR PROTEIN"/>
    <property type="match status" value="1"/>
</dbReference>
<dbReference type="Proteomes" id="UP000593892">
    <property type="component" value="Chromosome"/>
</dbReference>
<evidence type="ECO:0000313" key="9">
    <source>
        <dbReference type="Proteomes" id="UP000593892"/>
    </source>
</evidence>
<dbReference type="SUPFAM" id="SSF56935">
    <property type="entry name" value="Porins"/>
    <property type="match status" value="1"/>
</dbReference>
<comment type="subcellular location">
    <subcellularLocation>
        <location evidence="1">Cell outer membrane</location>
        <topology evidence="1">Multi-pass membrane protein</topology>
    </subcellularLocation>
</comment>
<keyword evidence="5" id="KW-0472">Membrane</keyword>
<dbReference type="SUPFAM" id="SSF49464">
    <property type="entry name" value="Carboxypeptidase regulatory domain-like"/>
    <property type="match status" value="1"/>
</dbReference>
<dbReference type="KEGG" id="pfer:IRI77_17990"/>
<keyword evidence="2" id="KW-0813">Transport</keyword>
<evidence type="ECO:0000256" key="1">
    <source>
        <dbReference type="ARBA" id="ARBA00004571"/>
    </source>
</evidence>
<dbReference type="Pfam" id="PF13620">
    <property type="entry name" value="CarboxypepD_reg"/>
    <property type="match status" value="1"/>
</dbReference>
<accession>A0A7S7NXR2</accession>
<proteinExistence type="predicted"/>
<dbReference type="InterPro" id="IPR039426">
    <property type="entry name" value="TonB-dep_rcpt-like"/>
</dbReference>
<evidence type="ECO:0000256" key="2">
    <source>
        <dbReference type="ARBA" id="ARBA00022448"/>
    </source>
</evidence>
<sequence>MISVDTPRYRLYRPWMLMILLGLSLVFPAAAQVITGTILGNVRDPSGSAIPGASVRIRNKGTNVETSTSTNTNGDYSAPNLPTGSYNVEVSAKGFKTYQETGVALSLDSKARIDVTLTVGEVTESVKVVASAQRLQTDASDLNASVSTQAIESLPNIGRNPLYYVVTTPGVVPRQGFESVTNFAVGDDSRKQFSNFTVNGSRPISSEILLDGAPNTNPAFNEASVLPSIDAIGDYKVITNAYSAEFGRAGGGVVSFGTKSGTNQYHGSVYENFRNPVLNANSFGNNATGAKKGKFNVNDFGGTFSGPLVIPKLYDGRNKTFFFYSYEGVREAEDASAFLTMPTALERQGDFSQSMVQVRNPSTGLLEVVNRNVFSPFDSTTNVIPVGSNVRLERQQFQSGGVLNRIPASQLNATSLKLINLYPLPNITPLNPDGTLNYYDSNSTYNRLDQIIVKLDHYFTPQHHAFFRYTTDWTLNTPRNRFRSTDPQATDQAPGSQYNWSATLGHTWTVSPTSIVELRANLTRINLVLQPSSGLNADLAGLGFSQQMISVAPSGAFPRIAMGGAYQQIGIGNFVLRDNHSSNYAFTGSYTKIAGNWTLKFGGEYRPLYTNFYQAFVPSFAFSPNNFTTACSGPGCPTLAYNQAQGFVLADFLIGNLNGQVGGGQFTTGDPRLALRNVYLGGYTQNDWKVSRKLTVNLGLRWEFQGPLSERYNRLSQFNTQATNATGTPGLYEFSGVNGNGRGQTDPDYRNWAPRVGFAWRLNDKSVIRSAYGISYDQITGVGSGAQGFGTDGFGNPAFQNIRPASGFDILARPFNDSFSGGGTILGADPSNPGYLGYSVTALDRHQRTPYIQQWNFTIERDLGKGTSLQVSYVGTKGTRMIVQQFPVNGTNAIPEAILNSARAEYIATGVNPLNALVANPFYGLAPASNATIGGPTITKLNLAKPFPAYNTVTKFQQRFGSSTYHAFQVSLRRSFSNGLEIGGNYVWSKSIDFGNSISVNSGNTGNGGGSSGFTVNNFGLERSVSNSDIPHRAVIYYVYDLPFGKGKRFLTNTPIASQVLGGWKVSGLTTFSAGLPLGITGGSGFGRPDLLSDPILPEKYRAYGDGKTAYPLPDGTTIVVPKNRYLYFNPHAFSGRTLTVPVPGSSNTQIVNDLYWYGTAPRFFSNLRGWGTNNWNMSLDRRFAIGERMAVSFSAQAVNVFNRKEFADSGIDKGFGSANLLPANGVLGQSTSATFGTLDITQAGRTPRYLQLVARFTF</sequence>
<dbReference type="PANTHER" id="PTHR30069">
    <property type="entry name" value="TONB-DEPENDENT OUTER MEMBRANE RECEPTOR"/>
    <property type="match status" value="1"/>
</dbReference>
<dbReference type="InterPro" id="IPR057601">
    <property type="entry name" value="Oar-like_b-barrel"/>
</dbReference>
<dbReference type="AlphaFoldDB" id="A0A7S7NXR2"/>
<dbReference type="EMBL" id="CP063849">
    <property type="protein sequence ID" value="QOY91756.1"/>
    <property type="molecule type" value="Genomic_DNA"/>
</dbReference>
<dbReference type="Gene3D" id="2.40.170.20">
    <property type="entry name" value="TonB-dependent receptor, beta-barrel domain"/>
    <property type="match status" value="1"/>
</dbReference>
<dbReference type="Pfam" id="PF25183">
    <property type="entry name" value="OMP_b-brl_4"/>
    <property type="match status" value="1"/>
</dbReference>
<dbReference type="GO" id="GO:0015344">
    <property type="term" value="F:siderophore uptake transmembrane transporter activity"/>
    <property type="evidence" value="ECO:0007669"/>
    <property type="project" value="TreeGrafter"/>
</dbReference>
<dbReference type="Gene3D" id="2.60.40.1120">
    <property type="entry name" value="Carboxypeptidase-like, regulatory domain"/>
    <property type="match status" value="1"/>
</dbReference>
<dbReference type="InterPro" id="IPR008969">
    <property type="entry name" value="CarboxyPept-like_regulatory"/>
</dbReference>
<dbReference type="GO" id="GO:0009279">
    <property type="term" value="C:cell outer membrane"/>
    <property type="evidence" value="ECO:0007669"/>
    <property type="project" value="UniProtKB-SubCell"/>
</dbReference>